<gene>
    <name evidence="2" type="ORF">EMEDMD4_490208</name>
</gene>
<name>A0A508X2Y8_9HYPH</name>
<evidence type="ECO:0000256" key="1">
    <source>
        <dbReference type="SAM" id="MobiDB-lite"/>
    </source>
</evidence>
<proteinExistence type="predicted"/>
<feature type="compositionally biased region" description="Basic and acidic residues" evidence="1">
    <location>
        <begin position="7"/>
        <end position="37"/>
    </location>
</feature>
<dbReference type="EMBL" id="CABFNB010000116">
    <property type="protein sequence ID" value="VTZ63281.1"/>
    <property type="molecule type" value="Genomic_DNA"/>
</dbReference>
<reference evidence="2" key="1">
    <citation type="submission" date="2019-06" db="EMBL/GenBank/DDBJ databases">
        <authorList>
            <person name="Le Quere A."/>
            <person name="Colella S."/>
        </authorList>
    </citation>
    <scope>NUCLEOTIDE SEQUENCE</scope>
    <source>
        <strain evidence="2">EmedicaeMD41</strain>
    </source>
</reference>
<evidence type="ECO:0000313" key="2">
    <source>
        <dbReference type="EMBL" id="VTZ63281.1"/>
    </source>
</evidence>
<protein>
    <submittedName>
        <fullName evidence="2">Uncharacterized protein</fullName>
    </submittedName>
</protein>
<sequence length="157" mass="17585">MAGKKSWSRDVYERYPESDRRWRARSYEDERRRDPAEGSRLVGDENSEYFPGAEPGRAGAFRGTGKTHGRWNGERDYGPDTFGGGDYHGDDDYGHRYRHGGRGIEGRGFLERASDEVSSWLATRTPNADASRTSIVARAPKATPVPTPAFRKMSVIG</sequence>
<dbReference type="Proteomes" id="UP000507954">
    <property type="component" value="Unassembled WGS sequence"/>
</dbReference>
<organism evidence="2">
    <name type="scientific">Sinorhizobium medicae</name>
    <dbReference type="NCBI Taxonomy" id="110321"/>
    <lineage>
        <taxon>Bacteria</taxon>
        <taxon>Pseudomonadati</taxon>
        <taxon>Pseudomonadota</taxon>
        <taxon>Alphaproteobacteria</taxon>
        <taxon>Hyphomicrobiales</taxon>
        <taxon>Rhizobiaceae</taxon>
        <taxon>Sinorhizobium/Ensifer group</taxon>
        <taxon>Sinorhizobium</taxon>
    </lineage>
</organism>
<dbReference type="AlphaFoldDB" id="A0A508X2Y8"/>
<accession>A0A508X2Y8</accession>
<feature type="region of interest" description="Disordered" evidence="1">
    <location>
        <begin position="1"/>
        <end position="78"/>
    </location>
</feature>